<dbReference type="AlphaFoldDB" id="A0A084JV61"/>
<reference evidence="3 5" key="1">
    <citation type="submission" date="2014-07" db="EMBL/GenBank/DDBJ databases">
        <title>Draft genome sequence of Nonlabens ulvanivorans, an ulvan degrading bacterium.</title>
        <authorList>
            <person name="Kopel M."/>
            <person name="Helbert W."/>
            <person name="Henrissat B."/>
            <person name="Doniger T."/>
            <person name="Banin E."/>
        </authorList>
    </citation>
    <scope>NUCLEOTIDE SEQUENCE [LARGE SCALE GENOMIC DNA]</scope>
    <source>
        <strain evidence="3 5">PLR</strain>
    </source>
</reference>
<evidence type="ECO:0000313" key="4">
    <source>
        <dbReference type="EMBL" id="PRX15700.1"/>
    </source>
</evidence>
<dbReference type="Pfam" id="PF04784">
    <property type="entry name" value="DUF547"/>
    <property type="match status" value="1"/>
</dbReference>
<evidence type="ECO:0000313" key="3">
    <source>
        <dbReference type="EMBL" id="KEZ92845.1"/>
    </source>
</evidence>
<feature type="domain" description="DUF547" evidence="2">
    <location>
        <begin position="69"/>
        <end position="172"/>
    </location>
</feature>
<evidence type="ECO:0000313" key="6">
    <source>
        <dbReference type="Proteomes" id="UP000239997"/>
    </source>
</evidence>
<evidence type="ECO:0000256" key="1">
    <source>
        <dbReference type="SAM" id="SignalP"/>
    </source>
</evidence>
<proteinExistence type="predicted"/>
<dbReference type="InterPro" id="IPR006869">
    <property type="entry name" value="DUF547"/>
</dbReference>
<sequence length="239" mass="27647">MHKRVHINITFLILLTSLMMSAQLDVFQQRSQYVLNSYVRGGLVDYKNLKEDTKTIDILKESLSKTKLDELSPQELKAFLINAYNMTVIISIVENYPTSSVMDINGFFDKIKHQIAGKSLTLNDLEKNWLFKKFPDARLHFALVCGAISCPPLKDTIFNGQNIESRLDKITKTTLNNSKFITIDMHEKTASVSKIFDWYQSDFKKYKTVLNFINKYTDKTIPAGFSLEFKKYDWSLNQS</sequence>
<dbReference type="OrthoDB" id="526867at2"/>
<comment type="caution">
    <text evidence="3">The sequence shown here is derived from an EMBL/GenBank/DDBJ whole genome shotgun (WGS) entry which is preliminary data.</text>
</comment>
<dbReference type="Proteomes" id="UP000239997">
    <property type="component" value="Unassembled WGS sequence"/>
</dbReference>
<gene>
    <name evidence="3" type="ORF">IL45_11990</name>
    <name evidence="4" type="ORF">LY02_00923</name>
</gene>
<reference evidence="4 6" key="2">
    <citation type="submission" date="2018-03" db="EMBL/GenBank/DDBJ databases">
        <title>Genomic Encyclopedia of Archaeal and Bacterial Type Strains, Phase II (KMG-II): from individual species to whole genera.</title>
        <authorList>
            <person name="Goeker M."/>
        </authorList>
    </citation>
    <scope>NUCLEOTIDE SEQUENCE [LARGE SCALE GENOMIC DNA]</scope>
    <source>
        <strain evidence="4 6">DSM 22727</strain>
    </source>
</reference>
<organism evidence="3 5">
    <name type="scientific">Nonlabens ulvanivorans</name>
    <name type="common">Persicivirga ulvanivorans</name>
    <dbReference type="NCBI Taxonomy" id="906888"/>
    <lineage>
        <taxon>Bacteria</taxon>
        <taxon>Pseudomonadati</taxon>
        <taxon>Bacteroidota</taxon>
        <taxon>Flavobacteriia</taxon>
        <taxon>Flavobacteriales</taxon>
        <taxon>Flavobacteriaceae</taxon>
        <taxon>Nonlabens</taxon>
    </lineage>
</organism>
<keyword evidence="6" id="KW-1185">Reference proteome</keyword>
<feature type="chain" id="PRO_5001777562" evidence="1">
    <location>
        <begin position="23"/>
        <end position="239"/>
    </location>
</feature>
<evidence type="ECO:0000259" key="2">
    <source>
        <dbReference type="Pfam" id="PF04784"/>
    </source>
</evidence>
<feature type="signal peptide" evidence="1">
    <location>
        <begin position="1"/>
        <end position="22"/>
    </location>
</feature>
<dbReference type="Proteomes" id="UP000028531">
    <property type="component" value="Unassembled WGS sequence"/>
</dbReference>
<dbReference type="RefSeq" id="WP_036584183.1">
    <property type="nucleotide sequence ID" value="NZ_JPJI01000032.1"/>
</dbReference>
<keyword evidence="1" id="KW-0732">Signal</keyword>
<dbReference type="PANTHER" id="PTHR46361">
    <property type="entry name" value="ELECTRON CARRIER/ PROTEIN DISULFIDE OXIDOREDUCTASE"/>
    <property type="match status" value="1"/>
</dbReference>
<accession>A0A084JV61</accession>
<evidence type="ECO:0000313" key="5">
    <source>
        <dbReference type="Proteomes" id="UP000028531"/>
    </source>
</evidence>
<protein>
    <submittedName>
        <fullName evidence="4">Uncharacterized protein DUF547</fullName>
    </submittedName>
</protein>
<dbReference type="EMBL" id="PVNA01000001">
    <property type="protein sequence ID" value="PRX15700.1"/>
    <property type="molecule type" value="Genomic_DNA"/>
</dbReference>
<dbReference type="PANTHER" id="PTHR46361:SF3">
    <property type="entry name" value="ELECTRON CARRIER_ PROTEIN DISULFIDE OXIDOREDUCTASE"/>
    <property type="match status" value="1"/>
</dbReference>
<dbReference type="EMBL" id="JPJI01000032">
    <property type="protein sequence ID" value="KEZ92845.1"/>
    <property type="molecule type" value="Genomic_DNA"/>
</dbReference>
<name>A0A084JV61_NONUL</name>